<evidence type="ECO:0000256" key="4">
    <source>
        <dbReference type="ARBA" id="ARBA00023163"/>
    </source>
</evidence>
<evidence type="ECO:0000256" key="5">
    <source>
        <dbReference type="PROSITE-ProRule" id="PRU00335"/>
    </source>
</evidence>
<evidence type="ECO:0000313" key="8">
    <source>
        <dbReference type="Proteomes" id="UP000294194"/>
    </source>
</evidence>
<dbReference type="InterPro" id="IPR039538">
    <property type="entry name" value="BetI_C"/>
</dbReference>
<dbReference type="RefSeq" id="WP_130981296.1">
    <property type="nucleotide sequence ID" value="NZ_SISG01000001.1"/>
</dbReference>
<evidence type="ECO:0000256" key="2">
    <source>
        <dbReference type="ARBA" id="ARBA00023015"/>
    </source>
</evidence>
<evidence type="ECO:0000256" key="3">
    <source>
        <dbReference type="ARBA" id="ARBA00023125"/>
    </source>
</evidence>
<dbReference type="PRINTS" id="PR00455">
    <property type="entry name" value="HTHTETR"/>
</dbReference>
<dbReference type="EMBL" id="SISG01000001">
    <property type="protein sequence ID" value="TBN57185.1"/>
    <property type="molecule type" value="Genomic_DNA"/>
</dbReference>
<feature type="domain" description="HTH tetR-type" evidence="6">
    <location>
        <begin position="17"/>
        <end position="77"/>
    </location>
</feature>
<dbReference type="PROSITE" id="PS50977">
    <property type="entry name" value="HTH_TETR_2"/>
    <property type="match status" value="1"/>
</dbReference>
<feature type="DNA-binding region" description="H-T-H motif" evidence="5">
    <location>
        <begin position="40"/>
        <end position="59"/>
    </location>
</feature>
<accession>A0A4Q9GRJ1</accession>
<dbReference type="GO" id="GO:0003700">
    <property type="term" value="F:DNA-binding transcription factor activity"/>
    <property type="evidence" value="ECO:0007669"/>
    <property type="project" value="TreeGrafter"/>
</dbReference>
<dbReference type="SUPFAM" id="SSF48498">
    <property type="entry name" value="Tetracyclin repressor-like, C-terminal domain"/>
    <property type="match status" value="1"/>
</dbReference>
<organism evidence="7 8">
    <name type="scientific">Glaciihabitans arcticus</name>
    <dbReference type="NCBI Taxonomy" id="2668039"/>
    <lineage>
        <taxon>Bacteria</taxon>
        <taxon>Bacillati</taxon>
        <taxon>Actinomycetota</taxon>
        <taxon>Actinomycetes</taxon>
        <taxon>Micrococcales</taxon>
        <taxon>Microbacteriaceae</taxon>
        <taxon>Glaciihabitans</taxon>
    </lineage>
</organism>
<gene>
    <name evidence="7" type="ORF">EYE40_07110</name>
</gene>
<name>A0A4Q9GRJ1_9MICO</name>
<dbReference type="GO" id="GO:0000976">
    <property type="term" value="F:transcription cis-regulatory region binding"/>
    <property type="evidence" value="ECO:0007669"/>
    <property type="project" value="TreeGrafter"/>
</dbReference>
<dbReference type="PANTHER" id="PTHR30055:SF234">
    <property type="entry name" value="HTH-TYPE TRANSCRIPTIONAL REGULATOR BETI"/>
    <property type="match status" value="1"/>
</dbReference>
<dbReference type="InterPro" id="IPR009057">
    <property type="entry name" value="Homeodomain-like_sf"/>
</dbReference>
<sequence>MTNPVARKPQRPREGTIRRREDIIKAGLATFGSKGFKGGSLADVAEQVGITQAGVLHYFGSKDQLLLDVLVYRDAADVEHLEGRHIPGGLDLFRHLAKTAALNAERPGIVQAYAVLSAESVTDGHPAKDWFRARYTQLRSEVEQALTEVCAGDDPPHREAIDDAAAVVLAVMDGLQIQWLLDPEAVNLPRSTAFAIEAILAHAVDGHARAVLAAD</sequence>
<dbReference type="Pfam" id="PF00440">
    <property type="entry name" value="TetR_N"/>
    <property type="match status" value="1"/>
</dbReference>
<keyword evidence="4" id="KW-0804">Transcription</keyword>
<protein>
    <submittedName>
        <fullName evidence="7">TetR/AcrR family transcriptional regulator</fullName>
    </submittedName>
</protein>
<dbReference type="AlphaFoldDB" id="A0A4Q9GRJ1"/>
<keyword evidence="3 5" id="KW-0238">DNA-binding</keyword>
<dbReference type="Gene3D" id="1.10.357.10">
    <property type="entry name" value="Tetracycline Repressor, domain 2"/>
    <property type="match status" value="1"/>
</dbReference>
<dbReference type="InterPro" id="IPR036271">
    <property type="entry name" value="Tet_transcr_reg_TetR-rel_C_sf"/>
</dbReference>
<evidence type="ECO:0000256" key="1">
    <source>
        <dbReference type="ARBA" id="ARBA00022491"/>
    </source>
</evidence>
<dbReference type="Pfam" id="PF13977">
    <property type="entry name" value="TetR_C_6"/>
    <property type="match status" value="1"/>
</dbReference>
<dbReference type="SUPFAM" id="SSF46689">
    <property type="entry name" value="Homeodomain-like"/>
    <property type="match status" value="1"/>
</dbReference>
<dbReference type="InterPro" id="IPR001647">
    <property type="entry name" value="HTH_TetR"/>
</dbReference>
<dbReference type="Proteomes" id="UP000294194">
    <property type="component" value="Unassembled WGS sequence"/>
</dbReference>
<evidence type="ECO:0000259" key="6">
    <source>
        <dbReference type="PROSITE" id="PS50977"/>
    </source>
</evidence>
<keyword evidence="8" id="KW-1185">Reference proteome</keyword>
<proteinExistence type="predicted"/>
<comment type="caution">
    <text evidence="7">The sequence shown here is derived from an EMBL/GenBank/DDBJ whole genome shotgun (WGS) entry which is preliminary data.</text>
</comment>
<evidence type="ECO:0000313" key="7">
    <source>
        <dbReference type="EMBL" id="TBN57185.1"/>
    </source>
</evidence>
<dbReference type="InterPro" id="IPR050109">
    <property type="entry name" value="HTH-type_TetR-like_transc_reg"/>
</dbReference>
<dbReference type="PANTHER" id="PTHR30055">
    <property type="entry name" value="HTH-TYPE TRANSCRIPTIONAL REGULATOR RUTR"/>
    <property type="match status" value="1"/>
</dbReference>
<keyword evidence="1" id="KW-0678">Repressor</keyword>
<keyword evidence="2" id="KW-0805">Transcription regulation</keyword>
<reference evidence="8" key="1">
    <citation type="submission" date="2019-02" db="EMBL/GenBank/DDBJ databases">
        <title>Glaciihabitans arcticus sp. nov., a psychrotolerant bacterium isolated from polar soil.</title>
        <authorList>
            <person name="Dahal R.H."/>
        </authorList>
    </citation>
    <scope>NUCLEOTIDE SEQUENCE [LARGE SCALE GENOMIC DNA]</scope>
    <source>
        <strain evidence="8">RP-3-7</strain>
    </source>
</reference>